<dbReference type="PANTHER" id="PTHR22916:SF3">
    <property type="entry name" value="UDP-GLCNAC:BETAGAL BETA-1,3-N-ACETYLGLUCOSAMINYLTRANSFERASE-LIKE PROTEIN 1"/>
    <property type="match status" value="1"/>
</dbReference>
<dbReference type="CDD" id="cd00761">
    <property type="entry name" value="Glyco_tranf_GTA_type"/>
    <property type="match status" value="1"/>
</dbReference>
<protein>
    <submittedName>
        <fullName evidence="3">Glycosyltransferase involved in cell wall biosynthesis</fullName>
    </submittedName>
</protein>
<dbReference type="SUPFAM" id="SSF53448">
    <property type="entry name" value="Nucleotide-diphospho-sugar transferases"/>
    <property type="match status" value="1"/>
</dbReference>
<dbReference type="OrthoDB" id="9815829at2"/>
<evidence type="ECO:0000313" key="4">
    <source>
        <dbReference type="Proteomes" id="UP000256429"/>
    </source>
</evidence>
<dbReference type="Gene3D" id="3.90.550.10">
    <property type="entry name" value="Spore Coat Polysaccharide Biosynthesis Protein SpsA, Chain A"/>
    <property type="match status" value="1"/>
</dbReference>
<evidence type="ECO:0000313" key="3">
    <source>
        <dbReference type="EMBL" id="REE81972.1"/>
    </source>
</evidence>
<dbReference type="InterPro" id="IPR029044">
    <property type="entry name" value="Nucleotide-diphossugar_trans"/>
</dbReference>
<keyword evidence="1" id="KW-1133">Transmembrane helix</keyword>
<sequence length="249" mass="29528">MNQLVSIITPNYNASQYIAETIHSVQKQTYKNWELIIVDDCSTDNSVTIIKEFQKKDARIKLIELKENVGPAIVRNEGINIAKGKYLTFIDSDDIWLPEFIEISKKNIMNSDGFVFASYHRFNEALEPKYKDFIVPLKVNYSDILKSNSISCLTAFINIEKLDKLYMPTILYRQDMGLWLKYLKKIDYAIGIQQPLAIYRIRKKSHSRNKFNLIKHQWNFYRNVAELSAWLSVYYLFSWMFYGVRKYYF</sequence>
<feature type="domain" description="Glycosyltransferase 2-like" evidence="2">
    <location>
        <begin position="6"/>
        <end position="127"/>
    </location>
</feature>
<dbReference type="InterPro" id="IPR001173">
    <property type="entry name" value="Glyco_trans_2-like"/>
</dbReference>
<dbReference type="EMBL" id="QTTQ01000010">
    <property type="protein sequence ID" value="REE81972.1"/>
    <property type="molecule type" value="Genomic_DNA"/>
</dbReference>
<organism evidence="3 4">
    <name type="scientific">Lutibacter oceani</name>
    <dbReference type="NCBI Taxonomy" id="1853311"/>
    <lineage>
        <taxon>Bacteria</taxon>
        <taxon>Pseudomonadati</taxon>
        <taxon>Bacteroidota</taxon>
        <taxon>Flavobacteriia</taxon>
        <taxon>Flavobacteriales</taxon>
        <taxon>Flavobacteriaceae</taxon>
        <taxon>Lutibacter</taxon>
    </lineage>
</organism>
<dbReference type="Proteomes" id="UP000256429">
    <property type="component" value="Unassembled WGS sequence"/>
</dbReference>
<evidence type="ECO:0000259" key="2">
    <source>
        <dbReference type="Pfam" id="PF00535"/>
    </source>
</evidence>
<feature type="transmembrane region" description="Helical" evidence="1">
    <location>
        <begin position="227"/>
        <end position="244"/>
    </location>
</feature>
<keyword evidence="1" id="KW-0472">Membrane</keyword>
<evidence type="ECO:0000256" key="1">
    <source>
        <dbReference type="SAM" id="Phobius"/>
    </source>
</evidence>
<reference evidence="3 4" key="1">
    <citation type="submission" date="2018-08" db="EMBL/GenBank/DDBJ databases">
        <title>Genomic Encyclopedia of Type Strains, Phase III (KMG-III): the genomes of soil and plant-associated and newly described type strains.</title>
        <authorList>
            <person name="Whitman W."/>
        </authorList>
    </citation>
    <scope>NUCLEOTIDE SEQUENCE [LARGE SCALE GENOMIC DNA]</scope>
    <source>
        <strain evidence="3 4">325-5</strain>
    </source>
</reference>
<dbReference type="RefSeq" id="WP_115879725.1">
    <property type="nucleotide sequence ID" value="NZ_QTTQ01000010.1"/>
</dbReference>
<dbReference type="Pfam" id="PF00535">
    <property type="entry name" value="Glycos_transf_2"/>
    <property type="match status" value="1"/>
</dbReference>
<dbReference type="AlphaFoldDB" id="A0A3D9RZR8"/>
<gene>
    <name evidence="3" type="ORF">BX611_1515</name>
</gene>
<dbReference type="GO" id="GO:0016758">
    <property type="term" value="F:hexosyltransferase activity"/>
    <property type="evidence" value="ECO:0007669"/>
    <property type="project" value="UniProtKB-ARBA"/>
</dbReference>
<keyword evidence="1" id="KW-0812">Transmembrane</keyword>
<comment type="caution">
    <text evidence="3">The sequence shown here is derived from an EMBL/GenBank/DDBJ whole genome shotgun (WGS) entry which is preliminary data.</text>
</comment>
<dbReference type="PANTHER" id="PTHR22916">
    <property type="entry name" value="GLYCOSYLTRANSFERASE"/>
    <property type="match status" value="1"/>
</dbReference>
<accession>A0A3D9RZR8</accession>
<name>A0A3D9RZR8_9FLAO</name>
<proteinExistence type="predicted"/>
<keyword evidence="3" id="KW-0808">Transferase</keyword>
<keyword evidence="4" id="KW-1185">Reference proteome</keyword>